<feature type="domain" description="EngC GTPase" evidence="4">
    <location>
        <begin position="136"/>
        <end position="283"/>
    </location>
</feature>
<dbReference type="Gene3D" id="2.40.50.140">
    <property type="entry name" value="Nucleic acid-binding proteins"/>
    <property type="match status" value="1"/>
</dbReference>
<dbReference type="EC" id="3.6.1.-" evidence="3"/>
<keyword evidence="3" id="KW-0690">Ribosome biogenesis</keyword>
<evidence type="ECO:0000313" key="7">
    <source>
        <dbReference type="Proteomes" id="UP000287171"/>
    </source>
</evidence>
<keyword evidence="2 3" id="KW-0342">GTP-binding</keyword>
<dbReference type="InterPro" id="IPR004881">
    <property type="entry name" value="Ribosome_biogen_GTPase_RsgA"/>
</dbReference>
<dbReference type="InterPro" id="IPR030378">
    <property type="entry name" value="G_CP_dom"/>
</dbReference>
<name>A0A402B5P1_9CHLR</name>
<dbReference type="PROSITE" id="PS51721">
    <property type="entry name" value="G_CP"/>
    <property type="match status" value="1"/>
</dbReference>
<dbReference type="AlphaFoldDB" id="A0A402B5P1"/>
<evidence type="ECO:0000256" key="2">
    <source>
        <dbReference type="ARBA" id="ARBA00023134"/>
    </source>
</evidence>
<dbReference type="Gene3D" id="1.10.40.50">
    <property type="entry name" value="Probable gtpase engc, domain 3"/>
    <property type="match status" value="1"/>
</dbReference>
<dbReference type="InterPro" id="IPR027417">
    <property type="entry name" value="P-loop_NTPase"/>
</dbReference>
<reference evidence="7" key="1">
    <citation type="submission" date="2018-12" db="EMBL/GenBank/DDBJ databases">
        <title>Tengunoibacter tsumagoiensis gen. nov., sp. nov., Dictyobacter kobayashii sp. nov., D. alpinus sp. nov., and D. joshuensis sp. nov. and description of Dictyobacteraceae fam. nov. within the order Ktedonobacterales isolated from Tengu-no-mugimeshi.</title>
        <authorList>
            <person name="Wang C.M."/>
            <person name="Zheng Y."/>
            <person name="Sakai Y."/>
            <person name="Toyoda A."/>
            <person name="Minakuchi Y."/>
            <person name="Abe K."/>
            <person name="Yokota A."/>
            <person name="Yabe S."/>
        </authorList>
    </citation>
    <scope>NUCLEOTIDE SEQUENCE [LARGE SCALE GENOMIC DNA]</scope>
    <source>
        <strain evidence="7">Uno16</strain>
    </source>
</reference>
<keyword evidence="3" id="KW-0694">RNA-binding</keyword>
<dbReference type="InterPro" id="IPR012340">
    <property type="entry name" value="NA-bd_OB-fold"/>
</dbReference>
<dbReference type="HAMAP" id="MF_01820">
    <property type="entry name" value="GTPase_RsgA"/>
    <property type="match status" value="1"/>
</dbReference>
<dbReference type="Proteomes" id="UP000287171">
    <property type="component" value="Unassembled WGS sequence"/>
</dbReference>
<keyword evidence="3" id="KW-0699">rRNA-binding</keyword>
<feature type="binding site" evidence="3">
    <location>
        <position position="322"/>
    </location>
    <ligand>
        <name>Zn(2+)</name>
        <dbReference type="ChEBI" id="CHEBI:29105"/>
    </ligand>
</feature>
<keyword evidence="3" id="KW-0862">Zinc</keyword>
<evidence type="ECO:0000313" key="6">
    <source>
        <dbReference type="EMBL" id="GCE26663.1"/>
    </source>
</evidence>
<evidence type="ECO:0000256" key="3">
    <source>
        <dbReference type="HAMAP-Rule" id="MF_01820"/>
    </source>
</evidence>
<feature type="binding site" evidence="3">
    <location>
        <position position="316"/>
    </location>
    <ligand>
        <name>Zn(2+)</name>
        <dbReference type="ChEBI" id="CHEBI:29105"/>
    </ligand>
</feature>
<dbReference type="GO" id="GO:0046872">
    <property type="term" value="F:metal ion binding"/>
    <property type="evidence" value="ECO:0007669"/>
    <property type="project" value="UniProtKB-KW"/>
</dbReference>
<sequence>MINNPAQLTGMVLNGAHGIYDVHTDDGILRCTLRGKLKKAFAEANTAKPVGKIRQVQQRNNKIGNQTAIERVERIEKRDSTENAPPTRLSVGDYVKIRKLDETTGLIEEILPRKSELSRMDAGSTSKKLVQQTLLANLNQVVIVFATTQPEPHFGLLDRYLTICESAQLPSIICINKADLPHSEQVEEGARLYSQLGYRVIFTSIQIEQGIDELRNLLKEHTTLFTGPSGVGKSSLVNAIEPGMAVRTGLVSDVTGKGKHTTTGSQLYPLSIGGWLADSAGIRALAAWNIPPEELAWCFVEFRPYLGECLYADCIHLDEDGCAIRQAVDDGLINERRYRSYTRMYTGEER</sequence>
<dbReference type="PROSITE" id="PS50936">
    <property type="entry name" value="ENGC_GTPASE"/>
    <property type="match status" value="1"/>
</dbReference>
<comment type="function">
    <text evidence="3">One of several proteins that assist in the late maturation steps of the functional core of the 30S ribosomal subunit. Helps release RbfA from mature subunits. May play a role in the assembly of ribosomal proteins into the subunit. Circularly permuted GTPase that catalyzes slow GTP hydrolysis, GTPase activity is stimulated by the 30S ribosomal subunit.</text>
</comment>
<gene>
    <name evidence="3 6" type="primary">rsgA</name>
    <name evidence="6" type="ORF">KDA_21470</name>
</gene>
<dbReference type="RefSeq" id="WP_126627087.1">
    <property type="nucleotide sequence ID" value="NZ_BIFT01000001.1"/>
</dbReference>
<dbReference type="GO" id="GO:0005737">
    <property type="term" value="C:cytoplasm"/>
    <property type="evidence" value="ECO:0007669"/>
    <property type="project" value="UniProtKB-SubCell"/>
</dbReference>
<protein>
    <recommendedName>
        <fullName evidence="3">Small ribosomal subunit biogenesis GTPase RsgA</fullName>
        <ecNumber evidence="3">3.6.1.-</ecNumber>
    </recommendedName>
</protein>
<feature type="binding site" evidence="3">
    <location>
        <position position="314"/>
    </location>
    <ligand>
        <name>Zn(2+)</name>
        <dbReference type="ChEBI" id="CHEBI:29105"/>
    </ligand>
</feature>
<comment type="caution">
    <text evidence="6">The sequence shown here is derived from an EMBL/GenBank/DDBJ whole genome shotgun (WGS) entry which is preliminary data.</text>
</comment>
<dbReference type="PANTHER" id="PTHR32120:SF11">
    <property type="entry name" value="SMALL RIBOSOMAL SUBUNIT BIOGENESIS GTPASE RSGA 1, MITOCHONDRIAL-RELATED"/>
    <property type="match status" value="1"/>
</dbReference>
<dbReference type="SUPFAM" id="SSF52540">
    <property type="entry name" value="P-loop containing nucleoside triphosphate hydrolases"/>
    <property type="match status" value="1"/>
</dbReference>
<dbReference type="InterPro" id="IPR010914">
    <property type="entry name" value="RsgA_GTPase_dom"/>
</dbReference>
<keyword evidence="3" id="KW-0479">Metal-binding</keyword>
<feature type="domain" description="CP-type G" evidence="5">
    <location>
        <begin position="127"/>
        <end position="285"/>
    </location>
</feature>
<dbReference type="CDD" id="cd01854">
    <property type="entry name" value="YjeQ_EngC"/>
    <property type="match status" value="1"/>
</dbReference>
<dbReference type="NCBIfam" id="TIGR00157">
    <property type="entry name" value="ribosome small subunit-dependent GTPase A"/>
    <property type="match status" value="1"/>
</dbReference>
<proteinExistence type="inferred from homology"/>
<comment type="similarity">
    <text evidence="3">Belongs to the TRAFAC class YlqF/YawG GTPase family. RsgA subfamily.</text>
</comment>
<keyword evidence="3" id="KW-0963">Cytoplasm</keyword>
<evidence type="ECO:0000256" key="1">
    <source>
        <dbReference type="ARBA" id="ARBA00022741"/>
    </source>
</evidence>
<keyword evidence="3" id="KW-0378">Hydrolase</keyword>
<accession>A0A402B5P1</accession>
<dbReference type="EMBL" id="BIFT01000001">
    <property type="protein sequence ID" value="GCE26663.1"/>
    <property type="molecule type" value="Genomic_DNA"/>
</dbReference>
<feature type="binding site" evidence="3">
    <location>
        <begin position="227"/>
        <end position="235"/>
    </location>
    <ligand>
        <name>GTP</name>
        <dbReference type="ChEBI" id="CHEBI:37565"/>
    </ligand>
</feature>
<dbReference type="GO" id="GO:0042274">
    <property type="term" value="P:ribosomal small subunit biogenesis"/>
    <property type="evidence" value="ECO:0007669"/>
    <property type="project" value="UniProtKB-UniRule"/>
</dbReference>
<dbReference type="GO" id="GO:0003924">
    <property type="term" value="F:GTPase activity"/>
    <property type="evidence" value="ECO:0007669"/>
    <property type="project" value="UniProtKB-UniRule"/>
</dbReference>
<evidence type="ECO:0000259" key="5">
    <source>
        <dbReference type="PROSITE" id="PS51721"/>
    </source>
</evidence>
<comment type="subunit">
    <text evidence="3">Monomer. Associates with 30S ribosomal subunit, binds 16S rRNA.</text>
</comment>
<organism evidence="6 7">
    <name type="scientific">Dictyobacter alpinus</name>
    <dbReference type="NCBI Taxonomy" id="2014873"/>
    <lineage>
        <taxon>Bacteria</taxon>
        <taxon>Bacillati</taxon>
        <taxon>Chloroflexota</taxon>
        <taxon>Ktedonobacteria</taxon>
        <taxon>Ktedonobacterales</taxon>
        <taxon>Dictyobacteraceae</taxon>
        <taxon>Dictyobacter</taxon>
    </lineage>
</organism>
<dbReference type="GO" id="GO:0005525">
    <property type="term" value="F:GTP binding"/>
    <property type="evidence" value="ECO:0007669"/>
    <property type="project" value="UniProtKB-UniRule"/>
</dbReference>
<dbReference type="PANTHER" id="PTHR32120">
    <property type="entry name" value="SMALL RIBOSOMAL SUBUNIT BIOGENESIS GTPASE RSGA"/>
    <property type="match status" value="1"/>
</dbReference>
<dbReference type="Pfam" id="PF03193">
    <property type="entry name" value="RsgA_GTPase"/>
    <property type="match status" value="1"/>
</dbReference>
<dbReference type="Gene3D" id="3.40.50.300">
    <property type="entry name" value="P-loop containing nucleotide triphosphate hydrolases"/>
    <property type="match status" value="1"/>
</dbReference>
<evidence type="ECO:0000259" key="4">
    <source>
        <dbReference type="PROSITE" id="PS50936"/>
    </source>
</evidence>
<dbReference type="OrthoDB" id="9809485at2"/>
<feature type="binding site" evidence="3">
    <location>
        <position position="309"/>
    </location>
    <ligand>
        <name>Zn(2+)</name>
        <dbReference type="ChEBI" id="CHEBI:29105"/>
    </ligand>
</feature>
<comment type="subcellular location">
    <subcellularLocation>
        <location evidence="3">Cytoplasm</location>
    </subcellularLocation>
</comment>
<feature type="binding site" evidence="3">
    <location>
        <begin position="176"/>
        <end position="179"/>
    </location>
    <ligand>
        <name>GTP</name>
        <dbReference type="ChEBI" id="CHEBI:37565"/>
    </ligand>
</feature>
<keyword evidence="7" id="KW-1185">Reference proteome</keyword>
<dbReference type="GO" id="GO:0019843">
    <property type="term" value="F:rRNA binding"/>
    <property type="evidence" value="ECO:0007669"/>
    <property type="project" value="UniProtKB-KW"/>
</dbReference>
<comment type="cofactor">
    <cofactor evidence="3">
        <name>Zn(2+)</name>
        <dbReference type="ChEBI" id="CHEBI:29105"/>
    </cofactor>
    <text evidence="3">Binds 1 zinc ion per subunit.</text>
</comment>
<keyword evidence="1 3" id="KW-0547">Nucleotide-binding</keyword>